<name>A0A919BIC7_9GAMM</name>
<dbReference type="PANTHER" id="PTHR34387:SF1">
    <property type="entry name" value="PERIPLASMIC IMMUNOGENIC PROTEIN"/>
    <property type="match status" value="1"/>
</dbReference>
<gene>
    <name evidence="2" type="ORF">GCM10017161_21640</name>
</gene>
<dbReference type="PANTHER" id="PTHR34387">
    <property type="entry name" value="SLR1258 PROTEIN"/>
    <property type="match status" value="1"/>
</dbReference>
<feature type="signal peptide" evidence="1">
    <location>
        <begin position="1"/>
        <end position="24"/>
    </location>
</feature>
<dbReference type="Pfam" id="PF04402">
    <property type="entry name" value="SIMPL"/>
    <property type="match status" value="1"/>
</dbReference>
<evidence type="ECO:0000313" key="3">
    <source>
        <dbReference type="Proteomes" id="UP000623842"/>
    </source>
</evidence>
<accession>A0A919BIC7</accession>
<comment type="caution">
    <text evidence="2">The sequence shown here is derived from an EMBL/GenBank/DDBJ whole genome shotgun (WGS) entry which is preliminary data.</text>
</comment>
<keyword evidence="1" id="KW-0732">Signal</keyword>
<evidence type="ECO:0008006" key="4">
    <source>
        <dbReference type="Google" id="ProtNLM"/>
    </source>
</evidence>
<dbReference type="Gene3D" id="3.30.110.170">
    <property type="entry name" value="Protein of unknown function (DUF541), domain 1"/>
    <property type="match status" value="1"/>
</dbReference>
<dbReference type="AlphaFoldDB" id="A0A919BIC7"/>
<reference evidence="2" key="2">
    <citation type="submission" date="2020-09" db="EMBL/GenBank/DDBJ databases">
        <authorList>
            <person name="Sun Q."/>
            <person name="Kim S."/>
        </authorList>
    </citation>
    <scope>NUCLEOTIDE SEQUENCE</scope>
    <source>
        <strain evidence="2">KCTC 42731</strain>
    </source>
</reference>
<organism evidence="2 3">
    <name type="scientific">Thalassotalea marina</name>
    <dbReference type="NCBI Taxonomy" id="1673741"/>
    <lineage>
        <taxon>Bacteria</taxon>
        <taxon>Pseudomonadati</taxon>
        <taxon>Pseudomonadota</taxon>
        <taxon>Gammaproteobacteria</taxon>
        <taxon>Alteromonadales</taxon>
        <taxon>Colwelliaceae</taxon>
        <taxon>Thalassotalea</taxon>
    </lineage>
</organism>
<dbReference type="RefSeq" id="WP_189770280.1">
    <property type="nucleotide sequence ID" value="NZ_BNCK01000004.1"/>
</dbReference>
<evidence type="ECO:0000313" key="2">
    <source>
        <dbReference type="EMBL" id="GHF93074.1"/>
    </source>
</evidence>
<proteinExistence type="predicted"/>
<dbReference type="GO" id="GO:0006974">
    <property type="term" value="P:DNA damage response"/>
    <property type="evidence" value="ECO:0007669"/>
    <property type="project" value="TreeGrafter"/>
</dbReference>
<dbReference type="InterPro" id="IPR052022">
    <property type="entry name" value="26kDa_periplasmic_antigen"/>
</dbReference>
<dbReference type="InterPro" id="IPR007497">
    <property type="entry name" value="SIMPL/DUF541"/>
</dbReference>
<dbReference type="Proteomes" id="UP000623842">
    <property type="component" value="Unassembled WGS sequence"/>
</dbReference>
<feature type="chain" id="PRO_5037042697" description="DUF541 domain-containing protein" evidence="1">
    <location>
        <begin position="25"/>
        <end position="254"/>
    </location>
</feature>
<protein>
    <recommendedName>
        <fullName evidence="4">DUF541 domain-containing protein</fullName>
    </recommendedName>
</protein>
<reference evidence="2" key="1">
    <citation type="journal article" date="2014" name="Int. J. Syst. Evol. Microbiol.">
        <title>Complete genome sequence of Corynebacterium casei LMG S-19264T (=DSM 44701T), isolated from a smear-ripened cheese.</title>
        <authorList>
            <consortium name="US DOE Joint Genome Institute (JGI-PGF)"/>
            <person name="Walter F."/>
            <person name="Albersmeier A."/>
            <person name="Kalinowski J."/>
            <person name="Ruckert C."/>
        </authorList>
    </citation>
    <scope>NUCLEOTIDE SEQUENCE</scope>
    <source>
        <strain evidence="2">KCTC 42731</strain>
    </source>
</reference>
<evidence type="ECO:0000256" key="1">
    <source>
        <dbReference type="SAM" id="SignalP"/>
    </source>
</evidence>
<keyword evidence="3" id="KW-1185">Reference proteome</keyword>
<dbReference type="Gene3D" id="3.30.70.2970">
    <property type="entry name" value="Protein of unknown function (DUF541), domain 2"/>
    <property type="match status" value="1"/>
</dbReference>
<sequence length="254" mass="28184">MMKMIRQGILLFTMTLVPMASSMAQEGIEVIGKASMKALPDQFSLTISINERGRVSSKLKSLVDDKSQQVVNMFKKQGVDAKHIDTSMMTMYPYYEKVPTDMPHTKVRSKLDDDTKVITSVNNNQQAIEKIRMFDVGRTISVKLSSLEQYDRVLDKLVKIGVSHISPIELGFSNPESLYEQALNQAIANASDKANKMAKQLGVGVGQVLSVKEVGYHAPVAYRMAAMESDVGFKSQATERAISAQVMVIYQIKP</sequence>
<dbReference type="EMBL" id="BNCK01000004">
    <property type="protein sequence ID" value="GHF93074.1"/>
    <property type="molecule type" value="Genomic_DNA"/>
</dbReference>